<dbReference type="EMBL" id="JAKUCV010005957">
    <property type="protein sequence ID" value="KAJ4829202.1"/>
    <property type="molecule type" value="Genomic_DNA"/>
</dbReference>
<keyword evidence="6 13" id="KW-0732">Signal</keyword>
<feature type="transmembrane region" description="Helical" evidence="12">
    <location>
        <begin position="979"/>
        <end position="1000"/>
    </location>
</feature>
<feature type="domain" description="Leucine-rich repeat-containing N-terminal plant-type" evidence="14">
    <location>
        <begin position="22"/>
        <end position="64"/>
    </location>
</feature>
<dbReference type="Pfam" id="PF13855">
    <property type="entry name" value="LRR_8"/>
    <property type="match status" value="4"/>
</dbReference>
<dbReference type="SMART" id="SM00369">
    <property type="entry name" value="LRR_TYP"/>
    <property type="match status" value="10"/>
</dbReference>
<dbReference type="FunFam" id="3.80.10.10:FF:000095">
    <property type="entry name" value="LRR receptor-like serine/threonine-protein kinase GSO1"/>
    <property type="match status" value="1"/>
</dbReference>
<dbReference type="PRINTS" id="PR00019">
    <property type="entry name" value="LEURICHRPT"/>
</dbReference>
<dbReference type="InterPro" id="IPR051502">
    <property type="entry name" value="RLP_Defense_Trigger"/>
</dbReference>
<evidence type="ECO:0000256" key="10">
    <source>
        <dbReference type="ARBA" id="ARBA00023170"/>
    </source>
</evidence>
<reference evidence="15" key="2">
    <citation type="journal article" date="2023" name="Plants (Basel)">
        <title>Annotation of the Turnera subulata (Passifloraceae) Draft Genome Reveals the S-Locus Evolved after the Divergence of Turneroideae from Passifloroideae in a Stepwise Manner.</title>
        <authorList>
            <person name="Henning P.M."/>
            <person name="Roalson E.H."/>
            <person name="Mir W."/>
            <person name="McCubbin A.G."/>
            <person name="Shore J.S."/>
        </authorList>
    </citation>
    <scope>NUCLEOTIDE SEQUENCE</scope>
    <source>
        <strain evidence="15">F60SS</strain>
    </source>
</reference>
<dbReference type="PANTHER" id="PTHR48062:SF21">
    <property type="entry name" value="RECEPTOR-LIKE PROTEIN 12"/>
    <property type="match status" value="1"/>
</dbReference>
<keyword evidence="9 12" id="KW-0472">Membrane</keyword>
<accession>A0A9Q0J5X5</accession>
<evidence type="ECO:0000256" key="8">
    <source>
        <dbReference type="ARBA" id="ARBA00022989"/>
    </source>
</evidence>
<comment type="similarity">
    <text evidence="2">Belongs to the RLP family.</text>
</comment>
<dbReference type="SUPFAM" id="SSF52058">
    <property type="entry name" value="L domain-like"/>
    <property type="match status" value="2"/>
</dbReference>
<dbReference type="InterPro" id="IPR032675">
    <property type="entry name" value="LRR_dom_sf"/>
</dbReference>
<sequence>MLILLLLLFLNWTYYGSHACLKEERGALLEIKAWINPSSVYGLSSWVEDDEDADCCKWRRVTCNTTTKRVIQLSLGGVRDWELGDLHLNTSLFRNLKELKSLDLSLNHLVCSLQGTGALSLELRNLEVLNLFYNKLNDSILPLIRGASSLRSLDIAYNSLTGSAHINDLGSLSNLEELDMSDNYELTNFISPRDIIGLRMLKSLNLDGTSIDLSNLLKLVGGLPSLKTLTFQYNYQIVDQVPQEFYNLTSLEELFLDDTSIPRSLLLNIGALSNLKILSLNRCKLSGALPDIGWCELRKLEQLYLSNNELVGILPPCMRNLTSLLVMDLSSNQLTGNIASSPLADLISLQYLSFSSNQFRVPTSFASFFNHSNLKLISCDNNELIPELNPQTSAPVFQLNFFSMSNCRSETRMAQFPYFLYFQHDLSVLDLSDNNLGAQFPSWLLQNNTRLKRLYLKNNALVGTLQLQYPVSNLSTIDISSNYMHGQSLEAICSNFPNLVNLIIAENGLTGGIPPCFENMTYLAYLDMSNNELSSALFELLPLFGSSLWFLKLSNNNFKGRMSPTFFNQTRFAYLYLDNNNFSGQIPDSISTNVFTSLLDISNNHFSGMLPRWLGNLSSVQAIDFSKNHFHGSIPGEICNLTGLQFFDLSENNLSGSIPSCTNLPKISHVHLYHNLFSGPLTYAFYNSSNLVTLDLRENQLTGTFPKWICSLPKLSVLLLKGNNFDGGLPAELCLLRQLSILDLSQNMFSGRLPSCLSNINFTAIWIKNETLSDKTSLETLEDTSSVSIGGRKLPQQGVDLIQRIMWPVISVEEVIEFTTKRGYYSYKGSILNLMSGVDLSCNRFTGEIPPEFGNMRGLRALNLSNNNLTGAIPPSFSNLRQIESLDLSHNGLTGAIPQQLTELHSLAVFSVVHNNLSGKAPEMKGQFGTFDQTSYEGNPLLCGPLLEKKSFQEAQLPSGPDGSIHSQESDGFMDMEGFYISFGLSYTTVVVTIAAVLCINPHWRRAWFYFIEMFITTCNSLFVDSFHKRPQVLHGRRTRN</sequence>
<evidence type="ECO:0000256" key="1">
    <source>
        <dbReference type="ARBA" id="ARBA00004251"/>
    </source>
</evidence>
<protein>
    <recommendedName>
        <fullName evidence="14">Leucine-rich repeat-containing N-terminal plant-type domain-containing protein</fullName>
    </recommendedName>
</protein>
<comment type="caution">
    <text evidence="15">The sequence shown here is derived from an EMBL/GenBank/DDBJ whole genome shotgun (WGS) entry which is preliminary data.</text>
</comment>
<evidence type="ECO:0000256" key="13">
    <source>
        <dbReference type="SAM" id="SignalP"/>
    </source>
</evidence>
<evidence type="ECO:0000256" key="9">
    <source>
        <dbReference type="ARBA" id="ARBA00023136"/>
    </source>
</evidence>
<proteinExistence type="inferred from homology"/>
<evidence type="ECO:0000256" key="12">
    <source>
        <dbReference type="SAM" id="Phobius"/>
    </source>
</evidence>
<dbReference type="InterPro" id="IPR013210">
    <property type="entry name" value="LRR_N_plant-typ"/>
</dbReference>
<dbReference type="GO" id="GO:0005886">
    <property type="term" value="C:plasma membrane"/>
    <property type="evidence" value="ECO:0007669"/>
    <property type="project" value="UniProtKB-SubCell"/>
</dbReference>
<dbReference type="Gene3D" id="3.80.10.10">
    <property type="entry name" value="Ribonuclease Inhibitor"/>
    <property type="match status" value="4"/>
</dbReference>
<evidence type="ECO:0000256" key="2">
    <source>
        <dbReference type="ARBA" id="ARBA00009592"/>
    </source>
</evidence>
<dbReference type="Proteomes" id="UP001141552">
    <property type="component" value="Unassembled WGS sequence"/>
</dbReference>
<evidence type="ECO:0000256" key="7">
    <source>
        <dbReference type="ARBA" id="ARBA00022737"/>
    </source>
</evidence>
<dbReference type="SMART" id="SM00365">
    <property type="entry name" value="LRR_SD22"/>
    <property type="match status" value="7"/>
</dbReference>
<feature type="chain" id="PRO_5040508412" description="Leucine-rich repeat-containing N-terminal plant-type domain-containing protein" evidence="13">
    <location>
        <begin position="20"/>
        <end position="1041"/>
    </location>
</feature>
<evidence type="ECO:0000256" key="11">
    <source>
        <dbReference type="ARBA" id="ARBA00023180"/>
    </source>
</evidence>
<dbReference type="Pfam" id="PF00560">
    <property type="entry name" value="LRR_1"/>
    <property type="match status" value="3"/>
</dbReference>
<keyword evidence="3" id="KW-1003">Cell membrane</keyword>
<evidence type="ECO:0000313" key="15">
    <source>
        <dbReference type="EMBL" id="KAJ4829202.1"/>
    </source>
</evidence>
<dbReference type="OrthoDB" id="827707at2759"/>
<reference evidence="15" key="1">
    <citation type="submission" date="2022-02" db="EMBL/GenBank/DDBJ databases">
        <authorList>
            <person name="Henning P.M."/>
            <person name="McCubbin A.G."/>
            <person name="Shore J.S."/>
        </authorList>
    </citation>
    <scope>NUCLEOTIDE SEQUENCE</scope>
    <source>
        <strain evidence="15">F60SS</strain>
        <tissue evidence="15">Leaves</tissue>
    </source>
</reference>
<evidence type="ECO:0000256" key="3">
    <source>
        <dbReference type="ARBA" id="ARBA00022475"/>
    </source>
</evidence>
<comment type="subcellular location">
    <subcellularLocation>
        <location evidence="1">Cell membrane</location>
        <topology evidence="1">Single-pass type I membrane protein</topology>
    </subcellularLocation>
</comment>
<keyword evidence="8 12" id="KW-1133">Transmembrane helix</keyword>
<keyword evidence="7" id="KW-0677">Repeat</keyword>
<name>A0A9Q0J5X5_9ROSI</name>
<keyword evidence="11" id="KW-0325">Glycoprotein</keyword>
<organism evidence="15 16">
    <name type="scientific">Turnera subulata</name>
    <dbReference type="NCBI Taxonomy" id="218843"/>
    <lineage>
        <taxon>Eukaryota</taxon>
        <taxon>Viridiplantae</taxon>
        <taxon>Streptophyta</taxon>
        <taxon>Embryophyta</taxon>
        <taxon>Tracheophyta</taxon>
        <taxon>Spermatophyta</taxon>
        <taxon>Magnoliopsida</taxon>
        <taxon>eudicotyledons</taxon>
        <taxon>Gunneridae</taxon>
        <taxon>Pentapetalae</taxon>
        <taxon>rosids</taxon>
        <taxon>fabids</taxon>
        <taxon>Malpighiales</taxon>
        <taxon>Passifloraceae</taxon>
        <taxon>Turnera</taxon>
    </lineage>
</organism>
<evidence type="ECO:0000256" key="5">
    <source>
        <dbReference type="ARBA" id="ARBA00022692"/>
    </source>
</evidence>
<gene>
    <name evidence="15" type="ORF">Tsubulata_045473</name>
</gene>
<dbReference type="FunFam" id="3.80.10.10:FF:000213">
    <property type="entry name" value="Tyrosine-sulfated glycopeptide receptor 1"/>
    <property type="match status" value="1"/>
</dbReference>
<dbReference type="PANTHER" id="PTHR48062">
    <property type="entry name" value="RECEPTOR-LIKE PROTEIN 14"/>
    <property type="match status" value="1"/>
</dbReference>
<evidence type="ECO:0000313" key="16">
    <source>
        <dbReference type="Proteomes" id="UP001141552"/>
    </source>
</evidence>
<feature type="transmembrane region" description="Helical" evidence="12">
    <location>
        <begin position="1007"/>
        <end position="1024"/>
    </location>
</feature>
<dbReference type="FunFam" id="3.80.10.10:FF:000041">
    <property type="entry name" value="LRR receptor-like serine/threonine-protein kinase ERECTA"/>
    <property type="match status" value="1"/>
</dbReference>
<evidence type="ECO:0000256" key="4">
    <source>
        <dbReference type="ARBA" id="ARBA00022614"/>
    </source>
</evidence>
<keyword evidence="4" id="KW-0433">Leucine-rich repeat</keyword>
<feature type="signal peptide" evidence="13">
    <location>
        <begin position="1"/>
        <end position="19"/>
    </location>
</feature>
<dbReference type="AlphaFoldDB" id="A0A9Q0J5X5"/>
<dbReference type="SUPFAM" id="SSF52047">
    <property type="entry name" value="RNI-like"/>
    <property type="match status" value="1"/>
</dbReference>
<keyword evidence="5 12" id="KW-0812">Transmembrane</keyword>
<evidence type="ECO:0000256" key="6">
    <source>
        <dbReference type="ARBA" id="ARBA00022729"/>
    </source>
</evidence>
<dbReference type="InterPro" id="IPR001611">
    <property type="entry name" value="Leu-rich_rpt"/>
</dbReference>
<keyword evidence="10" id="KW-0675">Receptor</keyword>
<keyword evidence="16" id="KW-1185">Reference proteome</keyword>
<dbReference type="InterPro" id="IPR003591">
    <property type="entry name" value="Leu-rich_rpt_typical-subtyp"/>
</dbReference>
<evidence type="ECO:0000259" key="14">
    <source>
        <dbReference type="Pfam" id="PF08263"/>
    </source>
</evidence>
<dbReference type="Pfam" id="PF08263">
    <property type="entry name" value="LRRNT_2"/>
    <property type="match status" value="1"/>
</dbReference>